<keyword evidence="5" id="KW-1185">Reference proteome</keyword>
<evidence type="ECO:0000256" key="1">
    <source>
        <dbReference type="SAM" id="Phobius"/>
    </source>
</evidence>
<keyword evidence="1" id="KW-0812">Transmembrane</keyword>
<keyword evidence="1" id="KW-0472">Membrane</keyword>
<feature type="domain" description="Glutaminase A central" evidence="2">
    <location>
        <begin position="320"/>
        <end position="668"/>
    </location>
</feature>
<dbReference type="InterPro" id="IPR052743">
    <property type="entry name" value="Glutaminase_GtaA"/>
</dbReference>
<dbReference type="EMBL" id="JAEVFJ010000013">
    <property type="protein sequence ID" value="KAH8101093.1"/>
    <property type="molecule type" value="Genomic_DNA"/>
</dbReference>
<accession>A0A8K0UP99</accession>
<dbReference type="GO" id="GO:0003824">
    <property type="term" value="F:catalytic activity"/>
    <property type="evidence" value="ECO:0007669"/>
    <property type="project" value="UniProtKB-ARBA"/>
</dbReference>
<evidence type="ECO:0000259" key="3">
    <source>
        <dbReference type="Pfam" id="PF17168"/>
    </source>
</evidence>
<dbReference type="SUPFAM" id="SSF48208">
    <property type="entry name" value="Six-hairpin glycosidases"/>
    <property type="match status" value="1"/>
</dbReference>
<dbReference type="Proteomes" id="UP000813824">
    <property type="component" value="Unassembled WGS sequence"/>
</dbReference>
<dbReference type="PANTHER" id="PTHR31987">
    <property type="entry name" value="GLUTAMINASE A-RELATED"/>
    <property type="match status" value="1"/>
</dbReference>
<organism evidence="4 5">
    <name type="scientific">Cristinia sonorae</name>
    <dbReference type="NCBI Taxonomy" id="1940300"/>
    <lineage>
        <taxon>Eukaryota</taxon>
        <taxon>Fungi</taxon>
        <taxon>Dikarya</taxon>
        <taxon>Basidiomycota</taxon>
        <taxon>Agaricomycotina</taxon>
        <taxon>Agaricomycetes</taxon>
        <taxon>Agaricomycetidae</taxon>
        <taxon>Agaricales</taxon>
        <taxon>Pleurotineae</taxon>
        <taxon>Stephanosporaceae</taxon>
        <taxon>Cristinia</taxon>
    </lineage>
</organism>
<protein>
    <submittedName>
        <fullName evidence="4">DUF1793-domain-containing protein</fullName>
    </submittedName>
</protein>
<name>A0A8K0UP99_9AGAR</name>
<dbReference type="InterPro" id="IPR008928">
    <property type="entry name" value="6-hairpin_glycosidase_sf"/>
</dbReference>
<reference evidence="4" key="1">
    <citation type="journal article" date="2021" name="New Phytol.">
        <title>Evolutionary innovations through gain and loss of genes in the ectomycorrhizal Boletales.</title>
        <authorList>
            <person name="Wu G."/>
            <person name="Miyauchi S."/>
            <person name="Morin E."/>
            <person name="Kuo A."/>
            <person name="Drula E."/>
            <person name="Varga T."/>
            <person name="Kohler A."/>
            <person name="Feng B."/>
            <person name="Cao Y."/>
            <person name="Lipzen A."/>
            <person name="Daum C."/>
            <person name="Hundley H."/>
            <person name="Pangilinan J."/>
            <person name="Johnson J."/>
            <person name="Barry K."/>
            <person name="LaButti K."/>
            <person name="Ng V."/>
            <person name="Ahrendt S."/>
            <person name="Min B."/>
            <person name="Choi I.G."/>
            <person name="Park H."/>
            <person name="Plett J.M."/>
            <person name="Magnuson J."/>
            <person name="Spatafora J.W."/>
            <person name="Nagy L.G."/>
            <person name="Henrissat B."/>
            <person name="Grigoriev I.V."/>
            <person name="Yang Z.L."/>
            <person name="Xu J."/>
            <person name="Martin F.M."/>
        </authorList>
    </citation>
    <scope>NUCLEOTIDE SEQUENCE</scope>
    <source>
        <strain evidence="4">KKN 215</strain>
    </source>
</reference>
<gene>
    <name evidence="4" type="ORF">BXZ70DRAFT_1019675</name>
</gene>
<dbReference type="Gene3D" id="1.50.10.10">
    <property type="match status" value="1"/>
</dbReference>
<feature type="transmembrane region" description="Helical" evidence="1">
    <location>
        <begin position="363"/>
        <end position="384"/>
    </location>
</feature>
<dbReference type="InterPro" id="IPR032514">
    <property type="entry name" value="GtaA_central"/>
</dbReference>
<dbReference type="Pfam" id="PF16335">
    <property type="entry name" value="GtaA_6_Hairpin"/>
    <property type="match status" value="1"/>
</dbReference>
<dbReference type="AlphaFoldDB" id="A0A8K0UP99"/>
<dbReference type="InterPro" id="IPR012341">
    <property type="entry name" value="6hp_glycosidase-like_sf"/>
</dbReference>
<feature type="domain" description="Glutaminase A N-terminal" evidence="3">
    <location>
        <begin position="84"/>
        <end position="314"/>
    </location>
</feature>
<evidence type="ECO:0000313" key="5">
    <source>
        <dbReference type="Proteomes" id="UP000813824"/>
    </source>
</evidence>
<proteinExistence type="predicted"/>
<evidence type="ECO:0000313" key="4">
    <source>
        <dbReference type="EMBL" id="KAH8101093.1"/>
    </source>
</evidence>
<dbReference type="Pfam" id="PF17168">
    <property type="entry name" value="DUF5127"/>
    <property type="match status" value="1"/>
</dbReference>
<comment type="caution">
    <text evidence="4">The sequence shown here is derived from an EMBL/GenBank/DDBJ whole genome shotgun (WGS) entry which is preliminary data.</text>
</comment>
<feature type="non-terminal residue" evidence="4">
    <location>
        <position position="685"/>
    </location>
</feature>
<evidence type="ECO:0000259" key="2">
    <source>
        <dbReference type="Pfam" id="PF16335"/>
    </source>
</evidence>
<dbReference type="OrthoDB" id="3918848at2759"/>
<dbReference type="GO" id="GO:0005975">
    <property type="term" value="P:carbohydrate metabolic process"/>
    <property type="evidence" value="ECO:0007669"/>
    <property type="project" value="InterPro"/>
</dbReference>
<dbReference type="PANTHER" id="PTHR31987:SF1">
    <property type="entry name" value="GLUTAMINASE A"/>
    <property type="match status" value="1"/>
</dbReference>
<keyword evidence="1" id="KW-1133">Transmembrane helix</keyword>
<sequence length="685" mass="74577">IGWSTDPFNPPSIPLAIRSPYSSAWLPQASTGTALNGAWATFWNGMIVGWAGYINVDGKSYIFMGDPSVRAIKATQKSSKMTPTQTIFVMDAGGVELTVSFLSPLDPGDLALQSFPFSYLSLSVTSSDGAPHNVSVYTDISAEWVTGNTSSVANWTTSTDSNLLTHQIQLADQHLLVEEHDMIQYGSAYFSTGQVQGLTYQTGEDVKVRTQFINNAKLLNSEDSQFRAVSDHWPVFALSWDLGPVTDTPNVVVAAIGHVRDPAVRFTKGGGITQDRSLYFWSQFSTVNDALAFFLNFQGVSFAHANAIDSQINSQAQQVSSDYAAVLAMSLRQAFAGTELTISKNSDGSFNTSDVLMFTKGGLFILLVSTVDVLYTMWPLFLFFNATFGKYALLPVFEATSQPATDGGAIHDLGAQYPQAIGYQSGVTPTSMPLEESGNMLIMTLSYTQCTGDKSLITTYFDVLDRWTQYLIDNTAEPGNQLSTDSFAGPLNNQVNLAIKGVVGIKAMSVIANLTGDSDRSSRYSAIAANYSTYIQQLSTSSDRQHLDLTYKDDNSWGLAYNLYADKLLGTNVFPDSVFSMETAWYNKQFDQFGVALDTRNKYTLSQWEIWTAAIVDSDAVRDNLISSVVKVASAGISNKPFGDWYDTTNGTINGFTARPVVGGHFALVRPHPHVSPLTLSSGCF</sequence>
<dbReference type="InterPro" id="IPR033433">
    <property type="entry name" value="GtaA_N"/>
</dbReference>